<proteinExistence type="predicted"/>
<organism evidence="1 2">
    <name type="scientific">Capnocytophaga canimorsus (strain 5)</name>
    <dbReference type="NCBI Taxonomy" id="860228"/>
    <lineage>
        <taxon>Bacteria</taxon>
        <taxon>Pseudomonadati</taxon>
        <taxon>Bacteroidota</taxon>
        <taxon>Flavobacteriia</taxon>
        <taxon>Flavobacteriales</taxon>
        <taxon>Flavobacteriaceae</taxon>
        <taxon>Capnocytophaga</taxon>
    </lineage>
</organism>
<name>F9YSN1_CAPCC</name>
<dbReference type="EMBL" id="CP002113">
    <property type="protein sequence ID" value="AEK22704.1"/>
    <property type="molecule type" value="Genomic_DNA"/>
</dbReference>
<dbReference type="KEGG" id="ccm:Ccan_05840"/>
<dbReference type="OrthoDB" id="9965047at2"/>
<accession>F9YSN1</accession>
<evidence type="ECO:0000313" key="1">
    <source>
        <dbReference type="EMBL" id="AEK22704.1"/>
    </source>
</evidence>
<dbReference type="Proteomes" id="UP000008895">
    <property type="component" value="Chromosome"/>
</dbReference>
<dbReference type="STRING" id="860228.Ccan_05840"/>
<gene>
    <name evidence="1" type="ordered locus">Ccan_05840</name>
</gene>
<protein>
    <submittedName>
        <fullName evidence="1">Uncharacterized protein</fullName>
    </submittedName>
</protein>
<dbReference type="RefSeq" id="WP_013996696.1">
    <property type="nucleotide sequence ID" value="NC_015846.1"/>
</dbReference>
<evidence type="ECO:0000313" key="2">
    <source>
        <dbReference type="Proteomes" id="UP000008895"/>
    </source>
</evidence>
<dbReference type="Gene3D" id="3.40.1000.10">
    <property type="entry name" value="Mog1/PsbP, alpha/beta/alpha sandwich"/>
    <property type="match status" value="1"/>
</dbReference>
<keyword evidence="2" id="KW-1185">Reference proteome</keyword>
<dbReference type="HOGENOM" id="CLU_1516504_0_0_10"/>
<sequence length="168" mass="19736">MKKNLTTLFLLFHFLCFSQVQWKSKKYNYSLEIPQGFSIATAIGPNIDFKATKGGASAIVIVKEMPQEYTSHSIWDMLGDLETFDEEQESILSEYMDNPKFLKYGRTIISGFDAFWYDYTVDNPSTYHKTYLIKKGNKSYTITLSCLKDDFNYYSAIWYRFKNKFKID</sequence>
<reference evidence="1 2" key="1">
    <citation type="journal article" date="2011" name="J. Bacteriol.">
        <title>Complete genome sequence of the dog commensal and human pathogen Capnocytophaga canimorsus strain 5.</title>
        <authorList>
            <person name="Manfredi P."/>
            <person name="Pagni M."/>
            <person name="Cornelis G.R."/>
        </authorList>
    </citation>
    <scope>NUCLEOTIDE SEQUENCE [LARGE SCALE GENOMIC DNA]</scope>
    <source>
        <strain evidence="2">5</strain>
    </source>
</reference>
<dbReference type="AlphaFoldDB" id="F9YSN1"/>